<dbReference type="PROSITE" id="PS50011">
    <property type="entry name" value="PROTEIN_KINASE_DOM"/>
    <property type="match status" value="1"/>
</dbReference>
<dbReference type="InterPro" id="IPR008271">
    <property type="entry name" value="Ser/Thr_kinase_AS"/>
</dbReference>
<dbReference type="AlphaFoldDB" id="A0A6L2PGX5"/>
<dbReference type="InterPro" id="IPR011009">
    <property type="entry name" value="Kinase-like_dom_sf"/>
</dbReference>
<keyword evidence="4 9" id="KW-0547">Nucleotide-binding</keyword>
<feature type="compositionally biased region" description="Polar residues" evidence="10">
    <location>
        <begin position="464"/>
        <end position="473"/>
    </location>
</feature>
<dbReference type="SMART" id="SM00220">
    <property type="entry name" value="S_TKc"/>
    <property type="match status" value="1"/>
</dbReference>
<dbReference type="FunFam" id="3.30.200.20:FF:000049">
    <property type="entry name" value="cyclin-dependent kinase-like 1 isoform X1"/>
    <property type="match status" value="1"/>
</dbReference>
<dbReference type="FunFam" id="1.10.510.10:FF:000624">
    <property type="entry name" value="Mitogen-activated protein kinase"/>
    <property type="match status" value="1"/>
</dbReference>
<feature type="domain" description="Protein kinase" evidence="11">
    <location>
        <begin position="4"/>
        <end position="287"/>
    </location>
</feature>
<keyword evidence="2" id="KW-0723">Serine/threonine-protein kinase</keyword>
<evidence type="ECO:0000256" key="5">
    <source>
        <dbReference type="ARBA" id="ARBA00022777"/>
    </source>
</evidence>
<dbReference type="OrthoDB" id="548217at2759"/>
<comment type="caution">
    <text evidence="12">The sequence shown here is derived from an EMBL/GenBank/DDBJ whole genome shotgun (WGS) entry which is preliminary data.</text>
</comment>
<reference evidence="13" key="1">
    <citation type="submission" date="2020-01" db="EMBL/GenBank/DDBJ databases">
        <title>Draft genome sequence of the Termite Coptotermes fromosanus.</title>
        <authorList>
            <person name="Itakura S."/>
            <person name="Yosikawa Y."/>
            <person name="Umezawa K."/>
        </authorList>
    </citation>
    <scope>NUCLEOTIDE SEQUENCE [LARGE SCALE GENOMIC DNA]</scope>
</reference>
<feature type="region of interest" description="Disordered" evidence="10">
    <location>
        <begin position="443"/>
        <end position="475"/>
    </location>
</feature>
<evidence type="ECO:0000256" key="1">
    <source>
        <dbReference type="ARBA" id="ARBA00012425"/>
    </source>
</evidence>
<feature type="binding site" evidence="9">
    <location>
        <position position="34"/>
    </location>
    <ligand>
        <name>ATP</name>
        <dbReference type="ChEBI" id="CHEBI:30616"/>
    </ligand>
</feature>
<dbReference type="Proteomes" id="UP000502823">
    <property type="component" value="Unassembled WGS sequence"/>
</dbReference>
<dbReference type="SUPFAM" id="SSF56112">
    <property type="entry name" value="Protein kinase-like (PK-like)"/>
    <property type="match status" value="1"/>
</dbReference>
<dbReference type="Gene3D" id="3.30.200.20">
    <property type="entry name" value="Phosphorylase Kinase, domain 1"/>
    <property type="match status" value="1"/>
</dbReference>
<dbReference type="InterPro" id="IPR000719">
    <property type="entry name" value="Prot_kinase_dom"/>
</dbReference>
<keyword evidence="3" id="KW-0808">Transferase</keyword>
<evidence type="ECO:0000256" key="4">
    <source>
        <dbReference type="ARBA" id="ARBA00022741"/>
    </source>
</evidence>
<keyword evidence="13" id="KW-1185">Reference proteome</keyword>
<dbReference type="Gene3D" id="1.10.510.10">
    <property type="entry name" value="Transferase(Phosphotransferase) domain 1"/>
    <property type="match status" value="1"/>
</dbReference>
<name>A0A6L2PGX5_COPFO</name>
<keyword evidence="5" id="KW-0418">Kinase</keyword>
<dbReference type="GO" id="GO:0005524">
    <property type="term" value="F:ATP binding"/>
    <property type="evidence" value="ECO:0007669"/>
    <property type="project" value="UniProtKB-UniRule"/>
</dbReference>
<evidence type="ECO:0000256" key="7">
    <source>
        <dbReference type="ARBA" id="ARBA00047811"/>
    </source>
</evidence>
<gene>
    <name evidence="12" type="ORF">Cfor_03738</name>
</gene>
<keyword evidence="6 9" id="KW-0067">ATP-binding</keyword>
<dbReference type="InterPro" id="IPR050117">
    <property type="entry name" value="MAPK"/>
</dbReference>
<evidence type="ECO:0000313" key="12">
    <source>
        <dbReference type="EMBL" id="GFG29688.1"/>
    </source>
</evidence>
<evidence type="ECO:0000256" key="6">
    <source>
        <dbReference type="ARBA" id="ARBA00022840"/>
    </source>
</evidence>
<dbReference type="Pfam" id="PF00069">
    <property type="entry name" value="Pkinase"/>
    <property type="match status" value="1"/>
</dbReference>
<sequence length="627" mass="70981">MEKYENISVVGEGSYGLVMKCKHRETGQLVAIKKFIETEEDHTIRKMALREIRMLKKLRHENLVNMIEVFRRKRRFYLVFEYVDHTILDELEENSSGLGEETSRKYIFQVLRGIDFCHANNIVHRDVKPENVLVSQSGVIKLCDFGFARLLATPGATYTDYVATRWYRAPELLVGDTKYGREVDIWAVGCLFAEMMSGDPLFPGDSDIDQLYQITKLLGKLSQRHQQLLCRNPMFKGLKRSTEEGARSLQKLFPNWPPLALDFVSQCLRLDPSHRSTSMELIRHLYFTHDHFSEHFLPILRAKMQEEFQGNPLLQKYEAAIFFDSTARNERECARSGVNNSKGMGHQQRRSLMEPRWSVKLPSANDSSGDPVREGTQRVIADSNKIVSSYRKFSDSNNVGSTVMEVSDEGSDSRTGVLKIPLQPKLLIPAKVQVSVQDIQRSAADIQPSPGSPTPFQSLDAARSQVSSSTHLHQSMGDHFSHFNMQVLHPSVNNLSFGGGSGVENRSGFPGKMLETHKQSPLAQSLKVKELHNRITPVRLPPRTQFLRHFDHGMLLNVNHLDKTSVSSILMSNESPTNEKRLGARKVVNARPYDTWRTPKAVGDDFSLPNVPGGNIIFCSLCVLCIK</sequence>
<evidence type="ECO:0000256" key="3">
    <source>
        <dbReference type="ARBA" id="ARBA00022679"/>
    </source>
</evidence>
<dbReference type="InParanoid" id="A0A6L2PGX5"/>
<dbReference type="PANTHER" id="PTHR24055">
    <property type="entry name" value="MITOGEN-ACTIVATED PROTEIN KINASE"/>
    <property type="match status" value="1"/>
</dbReference>
<evidence type="ECO:0000256" key="2">
    <source>
        <dbReference type="ARBA" id="ARBA00022527"/>
    </source>
</evidence>
<dbReference type="PROSITE" id="PS00107">
    <property type="entry name" value="PROTEIN_KINASE_ATP"/>
    <property type="match status" value="1"/>
</dbReference>
<protein>
    <recommendedName>
        <fullName evidence="1">cyclin-dependent kinase</fullName>
        <ecNumber evidence="1">2.7.11.22</ecNumber>
    </recommendedName>
</protein>
<evidence type="ECO:0000256" key="10">
    <source>
        <dbReference type="SAM" id="MobiDB-lite"/>
    </source>
</evidence>
<evidence type="ECO:0000313" key="13">
    <source>
        <dbReference type="Proteomes" id="UP000502823"/>
    </source>
</evidence>
<accession>A0A6L2PGX5</accession>
<evidence type="ECO:0000256" key="8">
    <source>
        <dbReference type="ARBA" id="ARBA00048367"/>
    </source>
</evidence>
<proteinExistence type="predicted"/>
<comment type="catalytic activity">
    <reaction evidence="8">
        <text>L-seryl-[protein] + ATP = O-phospho-L-seryl-[protein] + ADP + H(+)</text>
        <dbReference type="Rhea" id="RHEA:17989"/>
        <dbReference type="Rhea" id="RHEA-COMP:9863"/>
        <dbReference type="Rhea" id="RHEA-COMP:11604"/>
        <dbReference type="ChEBI" id="CHEBI:15378"/>
        <dbReference type="ChEBI" id="CHEBI:29999"/>
        <dbReference type="ChEBI" id="CHEBI:30616"/>
        <dbReference type="ChEBI" id="CHEBI:83421"/>
        <dbReference type="ChEBI" id="CHEBI:456216"/>
        <dbReference type="EC" id="2.7.11.22"/>
    </reaction>
</comment>
<comment type="catalytic activity">
    <reaction evidence="7">
        <text>L-threonyl-[protein] + ATP = O-phospho-L-threonyl-[protein] + ADP + H(+)</text>
        <dbReference type="Rhea" id="RHEA:46608"/>
        <dbReference type="Rhea" id="RHEA-COMP:11060"/>
        <dbReference type="Rhea" id="RHEA-COMP:11605"/>
        <dbReference type="ChEBI" id="CHEBI:15378"/>
        <dbReference type="ChEBI" id="CHEBI:30013"/>
        <dbReference type="ChEBI" id="CHEBI:30616"/>
        <dbReference type="ChEBI" id="CHEBI:61977"/>
        <dbReference type="ChEBI" id="CHEBI:456216"/>
        <dbReference type="EC" id="2.7.11.22"/>
    </reaction>
</comment>
<dbReference type="EMBL" id="BLKM01000167">
    <property type="protein sequence ID" value="GFG29688.1"/>
    <property type="molecule type" value="Genomic_DNA"/>
</dbReference>
<evidence type="ECO:0000256" key="9">
    <source>
        <dbReference type="PROSITE-ProRule" id="PRU10141"/>
    </source>
</evidence>
<organism evidence="12 13">
    <name type="scientific">Coptotermes formosanus</name>
    <name type="common">Formosan subterranean termite</name>
    <dbReference type="NCBI Taxonomy" id="36987"/>
    <lineage>
        <taxon>Eukaryota</taxon>
        <taxon>Metazoa</taxon>
        <taxon>Ecdysozoa</taxon>
        <taxon>Arthropoda</taxon>
        <taxon>Hexapoda</taxon>
        <taxon>Insecta</taxon>
        <taxon>Pterygota</taxon>
        <taxon>Neoptera</taxon>
        <taxon>Polyneoptera</taxon>
        <taxon>Dictyoptera</taxon>
        <taxon>Blattodea</taxon>
        <taxon>Blattoidea</taxon>
        <taxon>Termitoidae</taxon>
        <taxon>Rhinotermitidae</taxon>
        <taxon>Coptotermes</taxon>
    </lineage>
</organism>
<dbReference type="PROSITE" id="PS00108">
    <property type="entry name" value="PROTEIN_KINASE_ST"/>
    <property type="match status" value="1"/>
</dbReference>
<dbReference type="InterPro" id="IPR017441">
    <property type="entry name" value="Protein_kinase_ATP_BS"/>
</dbReference>
<evidence type="ECO:0000259" key="11">
    <source>
        <dbReference type="PROSITE" id="PS50011"/>
    </source>
</evidence>
<dbReference type="EC" id="2.7.11.22" evidence="1"/>
<dbReference type="GO" id="GO:0004693">
    <property type="term" value="F:cyclin-dependent protein serine/threonine kinase activity"/>
    <property type="evidence" value="ECO:0007669"/>
    <property type="project" value="UniProtKB-EC"/>
</dbReference>